<dbReference type="Proteomes" id="UP000308005">
    <property type="component" value="Unassembled WGS sequence"/>
</dbReference>
<keyword evidence="2" id="KW-0472">Membrane</keyword>
<evidence type="ECO:0000256" key="2">
    <source>
        <dbReference type="SAM" id="Phobius"/>
    </source>
</evidence>
<gene>
    <name evidence="3" type="ORF">D6C91_09474</name>
</gene>
<feature type="compositionally biased region" description="Basic and acidic residues" evidence="1">
    <location>
        <begin position="370"/>
        <end position="382"/>
    </location>
</feature>
<evidence type="ECO:0000313" key="4">
    <source>
        <dbReference type="Proteomes" id="UP000308005"/>
    </source>
</evidence>
<feature type="compositionally biased region" description="Basic and acidic residues" evidence="1">
    <location>
        <begin position="229"/>
        <end position="257"/>
    </location>
</feature>
<feature type="transmembrane region" description="Helical" evidence="2">
    <location>
        <begin position="33"/>
        <end position="54"/>
    </location>
</feature>
<feature type="compositionally biased region" description="Basic and acidic residues" evidence="1">
    <location>
        <begin position="174"/>
        <end position="193"/>
    </location>
</feature>
<proteinExistence type="predicted"/>
<organism evidence="3 4">
    <name type="scientific">Aureobasidium pullulans</name>
    <name type="common">Black yeast</name>
    <name type="synonym">Pullularia pullulans</name>
    <dbReference type="NCBI Taxonomy" id="5580"/>
    <lineage>
        <taxon>Eukaryota</taxon>
        <taxon>Fungi</taxon>
        <taxon>Dikarya</taxon>
        <taxon>Ascomycota</taxon>
        <taxon>Pezizomycotina</taxon>
        <taxon>Dothideomycetes</taxon>
        <taxon>Dothideomycetidae</taxon>
        <taxon>Dothideales</taxon>
        <taxon>Saccotheciaceae</taxon>
        <taxon>Aureobasidium</taxon>
    </lineage>
</organism>
<protein>
    <submittedName>
        <fullName evidence="3">Uncharacterized protein</fullName>
    </submittedName>
</protein>
<feature type="compositionally biased region" description="Low complexity" evidence="1">
    <location>
        <begin position="331"/>
        <end position="350"/>
    </location>
</feature>
<evidence type="ECO:0000256" key="1">
    <source>
        <dbReference type="SAM" id="MobiDB-lite"/>
    </source>
</evidence>
<name>A0A4V4IVQ1_AURPU</name>
<keyword evidence="2" id="KW-0812">Transmembrane</keyword>
<feature type="region of interest" description="Disordered" evidence="1">
    <location>
        <begin position="143"/>
        <end position="454"/>
    </location>
</feature>
<comment type="caution">
    <text evidence="3">The sequence shown here is derived from an EMBL/GenBank/DDBJ whole genome shotgun (WGS) entry which is preliminary data.</text>
</comment>
<accession>A0A4V4IVQ1</accession>
<dbReference type="AlphaFoldDB" id="A0A4V4IVQ1"/>
<feature type="compositionally biased region" description="Basic and acidic residues" evidence="1">
    <location>
        <begin position="413"/>
        <end position="430"/>
    </location>
</feature>
<sequence length="454" mass="50093">MAPVVVSHVARAATRTLTPCAGCLDPSKVNNKIYFSLFAIIGAAIVVASIWFFFHAKNGGFHWQQGDWDDYKSTVLRKKDANGNTIYSARSTIMPPSKGDRIAAKSVVGYDEKGRKGIMAVRGFGGSHSVYYSDSFTQYTGGDRSDAMTSISRNEKRPAKMQIRGGHAPSATTDHSRRYRDRDLRDYKHEKPARVGGMNRSADGTTYDFSDRSETMTEASSAAPILSSSDRKREKAEKRAAEDAARMERKWRKEAERAAAALAREQASPSSAKKPSTPKISSASPMIASSPEKVVRSSKRGASRSRSSSPKKSQPPRQRDYSFSGAPDEISTQYTGTSYTATTTNRANSSYYDAYRPLAQASPQQQSTSEQRRDQRRSERRQSSSRNNSASPSKQHRSSRYTYADSEAASSDRSGRYERVRGGEGRSGEKKKSKGRDVMAGYRRGMDSLGSDSE</sequence>
<dbReference type="EMBL" id="QZBM01000784">
    <property type="protein sequence ID" value="THZ11243.1"/>
    <property type="molecule type" value="Genomic_DNA"/>
</dbReference>
<reference evidence="3 4" key="1">
    <citation type="submission" date="2018-10" db="EMBL/GenBank/DDBJ databases">
        <title>Fifty Aureobasidium pullulans genomes reveal a recombining polyextremotolerant generalist.</title>
        <authorList>
            <person name="Gostincar C."/>
            <person name="Turk M."/>
            <person name="Zajc J."/>
            <person name="Gunde-Cimerman N."/>
        </authorList>
    </citation>
    <scope>NUCLEOTIDE SEQUENCE [LARGE SCALE GENOMIC DNA]</scope>
    <source>
        <strain evidence="3 4">EXF-3863</strain>
    </source>
</reference>
<feature type="compositionally biased region" description="Low complexity" evidence="1">
    <location>
        <begin position="258"/>
        <end position="291"/>
    </location>
</feature>
<feature type="compositionally biased region" description="Low complexity" evidence="1">
    <location>
        <begin position="384"/>
        <end position="393"/>
    </location>
</feature>
<keyword evidence="2" id="KW-1133">Transmembrane helix</keyword>
<evidence type="ECO:0000313" key="3">
    <source>
        <dbReference type="EMBL" id="THZ11243.1"/>
    </source>
</evidence>
<feature type="compositionally biased region" description="Low complexity" evidence="1">
    <location>
        <begin position="304"/>
        <end position="316"/>
    </location>
</feature>